<evidence type="ECO:0000313" key="5">
    <source>
        <dbReference type="EMBL" id="KAG9475707.1"/>
    </source>
</evidence>
<comment type="caution">
    <text evidence="5">The sequence shown here is derived from an EMBL/GenBank/DDBJ whole genome shotgun (WGS) entry which is preliminary data.</text>
</comment>
<dbReference type="GO" id="GO:0070319">
    <property type="term" value="C:Golgi to plasma membrane transport vesicle"/>
    <property type="evidence" value="ECO:0007669"/>
    <property type="project" value="TreeGrafter"/>
</dbReference>
<dbReference type="EMBL" id="WNTK01000012">
    <property type="protein sequence ID" value="KAG9475707.1"/>
    <property type="molecule type" value="Genomic_DNA"/>
</dbReference>
<protein>
    <submittedName>
        <fullName evidence="5">Uncharacterized protein</fullName>
    </submittedName>
</protein>
<dbReference type="Gene3D" id="1.20.5.4880">
    <property type="match status" value="1"/>
</dbReference>
<feature type="compositionally biased region" description="Polar residues" evidence="4">
    <location>
        <begin position="18"/>
        <end position="30"/>
    </location>
</feature>
<keyword evidence="1 3" id="KW-0175">Coiled coil</keyword>
<dbReference type="SUPFAM" id="SSF144284">
    <property type="entry name" value="Sec2 N-terminal region"/>
    <property type="match status" value="1"/>
</dbReference>
<dbReference type="AlphaFoldDB" id="A0A8J6EU63"/>
<dbReference type="GO" id="GO:0006887">
    <property type="term" value="P:exocytosis"/>
    <property type="evidence" value="ECO:0007669"/>
    <property type="project" value="TreeGrafter"/>
</dbReference>
<keyword evidence="6" id="KW-1185">Reference proteome</keyword>
<dbReference type="PANTHER" id="PTHR14430">
    <property type="entry name" value="RABIN3-RELATED"/>
    <property type="match status" value="1"/>
</dbReference>
<proteinExistence type="inferred from homology"/>
<feature type="region of interest" description="Disordered" evidence="4">
    <location>
        <begin position="1"/>
        <end position="49"/>
    </location>
</feature>
<dbReference type="EMBL" id="WNTK01000012">
    <property type="protein sequence ID" value="KAG9475706.1"/>
    <property type="molecule type" value="Genomic_DNA"/>
</dbReference>
<dbReference type="InterPro" id="IPR040351">
    <property type="entry name" value="RAB3IL/RAB3IP/Sec2"/>
</dbReference>
<evidence type="ECO:0000256" key="3">
    <source>
        <dbReference type="SAM" id="Coils"/>
    </source>
</evidence>
<organism evidence="5 6">
    <name type="scientific">Eleutherodactylus coqui</name>
    <name type="common">Puerto Rican coqui</name>
    <dbReference type="NCBI Taxonomy" id="57060"/>
    <lineage>
        <taxon>Eukaryota</taxon>
        <taxon>Metazoa</taxon>
        <taxon>Chordata</taxon>
        <taxon>Craniata</taxon>
        <taxon>Vertebrata</taxon>
        <taxon>Euteleostomi</taxon>
        <taxon>Amphibia</taxon>
        <taxon>Batrachia</taxon>
        <taxon>Anura</taxon>
        <taxon>Neobatrachia</taxon>
        <taxon>Hyloidea</taxon>
        <taxon>Eleutherodactylidae</taxon>
        <taxon>Eleutherodactylinae</taxon>
        <taxon>Eleutherodactylus</taxon>
        <taxon>Eleutherodactylus</taxon>
    </lineage>
</organism>
<dbReference type="OrthoDB" id="5560525at2759"/>
<sequence length="117" mass="13424">MWRSGQTSLVDGGPQLHCSPSSEDWTTSPKPESPRPIAERSKDTPTYDLSRLRSSSVEIREKGSEILRDELLKAQKELKLRDEECERLSKVREQLEQELEELTASLFEVQLDNLLIV</sequence>
<feature type="coiled-coil region" evidence="3">
    <location>
        <begin position="78"/>
        <end position="112"/>
    </location>
</feature>
<name>A0A8J6EU63_ELECQ</name>
<comment type="similarity">
    <text evidence="2">Belongs to the SEC2 family.</text>
</comment>
<evidence type="ECO:0000256" key="1">
    <source>
        <dbReference type="ARBA" id="ARBA00023054"/>
    </source>
</evidence>
<evidence type="ECO:0000313" key="6">
    <source>
        <dbReference type="Proteomes" id="UP000770717"/>
    </source>
</evidence>
<evidence type="ECO:0000256" key="2">
    <source>
        <dbReference type="ARBA" id="ARBA00025794"/>
    </source>
</evidence>
<dbReference type="Proteomes" id="UP000770717">
    <property type="component" value="Unassembled WGS sequence"/>
</dbReference>
<dbReference type="PANTHER" id="PTHR14430:SF5">
    <property type="entry name" value="GUANINE NUCLEOTIDE EXCHANGE FACTOR FOR RAB-3A"/>
    <property type="match status" value="1"/>
</dbReference>
<gene>
    <name evidence="5" type="ORF">GDO78_003881</name>
</gene>
<reference evidence="5" key="1">
    <citation type="thesis" date="2020" institute="ProQuest LLC" country="789 East Eisenhower Parkway, Ann Arbor, MI, USA">
        <title>Comparative Genomics and Chromosome Evolution.</title>
        <authorList>
            <person name="Mudd A.B."/>
        </authorList>
    </citation>
    <scope>NUCLEOTIDE SEQUENCE</scope>
    <source>
        <strain evidence="5">HN-11 Male</strain>
        <tissue evidence="5">Kidney and liver</tissue>
    </source>
</reference>
<accession>A0A8J6EU63</accession>
<evidence type="ECO:0000256" key="4">
    <source>
        <dbReference type="SAM" id="MobiDB-lite"/>
    </source>
</evidence>
<dbReference type="GO" id="GO:0005085">
    <property type="term" value="F:guanyl-nucleotide exchange factor activity"/>
    <property type="evidence" value="ECO:0007669"/>
    <property type="project" value="InterPro"/>
</dbReference>